<dbReference type="SUPFAM" id="SSF74650">
    <property type="entry name" value="Galactose mutarotase-like"/>
    <property type="match status" value="1"/>
</dbReference>
<dbReference type="InterPro" id="IPR011013">
    <property type="entry name" value="Gal_mutarotase_sf_dom"/>
</dbReference>
<evidence type="ECO:0000313" key="8">
    <source>
        <dbReference type="EMBL" id="GGY86756.1"/>
    </source>
</evidence>
<dbReference type="Proteomes" id="UP000619761">
    <property type="component" value="Unassembled WGS sequence"/>
</dbReference>
<dbReference type="InterPro" id="IPR013783">
    <property type="entry name" value="Ig-like_fold"/>
</dbReference>
<evidence type="ECO:0000256" key="6">
    <source>
        <dbReference type="SAM" id="SignalP"/>
    </source>
</evidence>
<gene>
    <name evidence="8" type="primary">opgG</name>
    <name evidence="8" type="ORF">GCM10011613_34920</name>
</gene>
<feature type="chain" id="PRO_5047478848" description="Glucans biosynthesis protein G" evidence="6">
    <location>
        <begin position="47"/>
        <end position="553"/>
    </location>
</feature>
<sequence>MSKLLTNVVRTLSINSKSINNRPLHKPLTFAASCLLALCVASESFAAQPSITPTSASETSQPGLYDAISSRAKLLAKGNFKPFSGKMPEALAKMDYDQYRSVRFRPDSSLWRNEAQFEVQLFHAGYIFKEPVVLHMATNGNDTTVPFKQEYFNYEGTAAKLAGIAGKDLGYAGFRVHYPINNGQYKDEFMVFQGAASSYFRIIGPGHAWGLSARGLAIDTAEPKGEEFPIFREYWMLKPTPTEKHLVIYALMDSPSVTGAFRFDAYPGTNTEVKVTARLYARKDIQKLGVAPLTSMFMFGENSVNVSRFDDFRPEVHDSDGVLMQTSAGEWVWRALSNHRGLHISSLGDTNPQGFGLMQRDRDFNNYLDSEAHYERRPSLWVKPENAWGKGRVELVEIPSDSEANDNIVAYWVPEQPMKAGDSREFKYSLQPLDANAPGQTIAKVLRTRTGWGAVAAQGNPPPKSKRQFAIDFQGGELDKLPTGTVVEADLGKNSGNFTDLHVSKLPDGKTYRASFKLEPDGNNAVDMRVFIKAGNKRLSEVWSYVWYPDDIQ</sequence>
<comment type="caution">
    <text evidence="8">The sequence shown here is derived from an EMBL/GenBank/DDBJ whole genome shotgun (WGS) entry which is preliminary data.</text>
</comment>
<protein>
    <recommendedName>
        <fullName evidence="4">Glucans biosynthesis protein G</fullName>
    </recommendedName>
</protein>
<dbReference type="PANTHER" id="PTHR30504:SF4">
    <property type="entry name" value="GLUCANS BIOSYNTHESIS PROTEIN G"/>
    <property type="match status" value="1"/>
</dbReference>
<name>A0ABQ3BEM3_9GAMM</name>
<accession>A0ABQ3BEM3</accession>
<evidence type="ECO:0000256" key="1">
    <source>
        <dbReference type="ARBA" id="ARBA00004418"/>
    </source>
</evidence>
<dbReference type="Pfam" id="PF04349">
    <property type="entry name" value="MdoG"/>
    <property type="match status" value="1"/>
</dbReference>
<dbReference type="InterPro" id="IPR014438">
    <property type="entry name" value="Glucan_biosyn_MdoG/MdoD"/>
</dbReference>
<evidence type="ECO:0000259" key="7">
    <source>
        <dbReference type="Pfam" id="PF04349"/>
    </source>
</evidence>
<evidence type="ECO:0000256" key="5">
    <source>
        <dbReference type="ARBA" id="ARBA00022764"/>
    </source>
</evidence>
<proteinExistence type="inferred from homology"/>
<dbReference type="InterPro" id="IPR014718">
    <property type="entry name" value="GH-type_carb-bd"/>
</dbReference>
<evidence type="ECO:0000256" key="4">
    <source>
        <dbReference type="ARBA" id="ARBA00015376"/>
    </source>
</evidence>
<keyword evidence="5" id="KW-0574">Periplasm</keyword>
<organism evidence="8 9">
    <name type="scientific">Cellvibrio zantedeschiae</name>
    <dbReference type="NCBI Taxonomy" id="1237077"/>
    <lineage>
        <taxon>Bacteria</taxon>
        <taxon>Pseudomonadati</taxon>
        <taxon>Pseudomonadota</taxon>
        <taxon>Gammaproteobacteria</taxon>
        <taxon>Cellvibrionales</taxon>
        <taxon>Cellvibrionaceae</taxon>
        <taxon>Cellvibrio</taxon>
    </lineage>
</organism>
<dbReference type="PIRSF" id="PIRSF006281">
    <property type="entry name" value="MdoG"/>
    <property type="match status" value="1"/>
</dbReference>
<dbReference type="Gene3D" id="2.60.40.10">
    <property type="entry name" value="Immunoglobulins"/>
    <property type="match status" value="1"/>
</dbReference>
<dbReference type="Gene3D" id="2.70.98.10">
    <property type="match status" value="1"/>
</dbReference>
<dbReference type="InterPro" id="IPR007444">
    <property type="entry name" value="Glucan_biosyn_MdoG_C"/>
</dbReference>
<keyword evidence="9" id="KW-1185">Reference proteome</keyword>
<dbReference type="RefSeq" id="WP_189421007.1">
    <property type="nucleotide sequence ID" value="NZ_BMYZ01000004.1"/>
</dbReference>
<evidence type="ECO:0000256" key="2">
    <source>
        <dbReference type="ARBA" id="ARBA00005001"/>
    </source>
</evidence>
<dbReference type="EMBL" id="BMYZ01000004">
    <property type="protein sequence ID" value="GGY86756.1"/>
    <property type="molecule type" value="Genomic_DNA"/>
</dbReference>
<feature type="domain" description="Glucan biosynthesis periplasmic MdoG C-terminal" evidence="7">
    <location>
        <begin position="66"/>
        <end position="547"/>
    </location>
</feature>
<reference evidence="9" key="1">
    <citation type="journal article" date="2019" name="Int. J. Syst. Evol. Microbiol.">
        <title>The Global Catalogue of Microorganisms (GCM) 10K type strain sequencing project: providing services to taxonomists for standard genome sequencing and annotation.</title>
        <authorList>
            <consortium name="The Broad Institute Genomics Platform"/>
            <consortium name="The Broad Institute Genome Sequencing Center for Infectious Disease"/>
            <person name="Wu L."/>
            <person name="Ma J."/>
        </authorList>
    </citation>
    <scope>NUCLEOTIDE SEQUENCE [LARGE SCALE GENOMIC DNA]</scope>
    <source>
        <strain evidence="9">KCTC 32239</strain>
    </source>
</reference>
<evidence type="ECO:0000313" key="9">
    <source>
        <dbReference type="Proteomes" id="UP000619761"/>
    </source>
</evidence>
<feature type="signal peptide" evidence="6">
    <location>
        <begin position="1"/>
        <end position="46"/>
    </location>
</feature>
<keyword evidence="6" id="KW-0732">Signal</keyword>
<comment type="pathway">
    <text evidence="2">Glycan metabolism; osmoregulated periplasmic glucan (OPG) biosynthesis.</text>
</comment>
<dbReference type="PANTHER" id="PTHR30504">
    <property type="entry name" value="GLUCANS BIOSYNTHESIS PROTEIN"/>
    <property type="match status" value="1"/>
</dbReference>
<comment type="similarity">
    <text evidence="3">Belongs to the OpgD/OpgG family.</text>
</comment>
<dbReference type="InterPro" id="IPR014756">
    <property type="entry name" value="Ig_E-set"/>
</dbReference>
<dbReference type="SUPFAM" id="SSF81296">
    <property type="entry name" value="E set domains"/>
    <property type="match status" value="1"/>
</dbReference>
<comment type="subcellular location">
    <subcellularLocation>
        <location evidence="1">Periplasm</location>
    </subcellularLocation>
</comment>
<evidence type="ECO:0000256" key="3">
    <source>
        <dbReference type="ARBA" id="ARBA00009284"/>
    </source>
</evidence>